<dbReference type="AlphaFoldDB" id="A0A0E1X3K4"/>
<protein>
    <submittedName>
        <fullName evidence="1">Uncharacterized protein</fullName>
    </submittedName>
</protein>
<dbReference type="Proteomes" id="UP000004659">
    <property type="component" value="Unassembled WGS sequence"/>
</dbReference>
<name>A0A0E1X3K4_9HYPH</name>
<dbReference type="RefSeq" id="WP_002963719.1">
    <property type="nucleotide sequence ID" value="NZ_EQ999546.1"/>
</dbReference>
<proteinExistence type="predicted"/>
<organism evidence="1">
    <name type="scientific">Brucella pinnipedialis M292/94/1</name>
    <dbReference type="NCBI Taxonomy" id="520462"/>
    <lineage>
        <taxon>Bacteria</taxon>
        <taxon>Pseudomonadati</taxon>
        <taxon>Pseudomonadota</taxon>
        <taxon>Alphaproteobacteria</taxon>
        <taxon>Hyphomicrobiales</taxon>
        <taxon>Brucellaceae</taxon>
        <taxon>Brucella/Ochrobactrum group</taxon>
        <taxon>Brucella</taxon>
    </lineage>
</organism>
<dbReference type="HOGENOM" id="CLU_3059243_0_0_5"/>
<reference evidence="1" key="1">
    <citation type="submission" date="2009-01" db="EMBL/GenBank/DDBJ databases">
        <title>The Genome Sequence of Brucella pinnipedialis M292/94/1.</title>
        <authorList>
            <consortium name="The Broad Institute Genome Sequencing Platform"/>
            <person name="Ward D."/>
            <person name="Young S.K."/>
            <person name="Kodira C.D."/>
            <person name="Zeng Q."/>
            <person name="Koehrsen M."/>
            <person name="Alvarado L."/>
            <person name="Berlin A."/>
            <person name="Borenstein D."/>
            <person name="Chen Z."/>
            <person name="Engels R."/>
            <person name="Freedman E."/>
            <person name="Gellesch M."/>
            <person name="Goldberg J."/>
            <person name="Griggs A."/>
            <person name="Gujja S."/>
            <person name="Heiman D."/>
            <person name="Hepburn T."/>
            <person name="Howarth C."/>
            <person name="Jen D."/>
            <person name="Larson L."/>
            <person name="Lewis B."/>
            <person name="Mehta T."/>
            <person name="Park D."/>
            <person name="Pearson M."/>
            <person name="Roberts A."/>
            <person name="Saif S."/>
            <person name="Shea T."/>
            <person name="Shenoy N."/>
            <person name="Sisk P."/>
            <person name="Stolte C."/>
            <person name="Sykes S."/>
            <person name="Walk T."/>
            <person name="White J."/>
            <person name="Yandava C."/>
            <person name="Whatmore A.M."/>
            <person name="Perrett L.L."/>
            <person name="O'Callaghan D."/>
            <person name="Nusbaum C."/>
            <person name="Galagan J."/>
            <person name="Birren B."/>
        </authorList>
    </citation>
    <scope>NUCLEOTIDE SEQUENCE [LARGE SCALE GENOMIC DNA]</scope>
    <source>
        <strain evidence="1">M292/94/1</strain>
    </source>
</reference>
<gene>
    <name evidence="1" type="ORF">BALG_00850</name>
</gene>
<dbReference type="GeneID" id="93015070"/>
<dbReference type="EMBL" id="EQ999546">
    <property type="protein sequence ID" value="EEZ30731.1"/>
    <property type="molecule type" value="Genomic_DNA"/>
</dbReference>
<sequence>MTILLQMASSIDISIRDRVGPDYEIRSGGKGWVAIVSRCADNKKLKKENLWKIWKRTTKAPSCF</sequence>
<evidence type="ECO:0000313" key="1">
    <source>
        <dbReference type="EMBL" id="EEZ30731.1"/>
    </source>
</evidence>
<accession>A0A0E1X3K4</accession>